<evidence type="ECO:0000313" key="2">
    <source>
        <dbReference type="EMBL" id="WDE02835.1"/>
    </source>
</evidence>
<reference evidence="2 3" key="1">
    <citation type="journal article" date="2015" name="Genome Announc.">
        <title>Draft Genome Sequences of Marine Isolates of Thalassomonas viridans and Thalassomonas actiniarum.</title>
        <authorList>
            <person name="Olonade I."/>
            <person name="van Zyl L.J."/>
            <person name="Trindade M."/>
        </authorList>
    </citation>
    <scope>NUCLEOTIDE SEQUENCE [LARGE SCALE GENOMIC DNA]</scope>
    <source>
        <strain evidence="2 3">XOM25</strain>
    </source>
</reference>
<dbReference type="Pfam" id="PF03993">
    <property type="entry name" value="DUF349"/>
    <property type="match status" value="2"/>
</dbReference>
<evidence type="ECO:0000256" key="1">
    <source>
        <dbReference type="SAM" id="Coils"/>
    </source>
</evidence>
<evidence type="ECO:0000313" key="3">
    <source>
        <dbReference type="Proteomes" id="UP000032352"/>
    </source>
</evidence>
<keyword evidence="1" id="KW-0175">Coiled coil</keyword>
<name>A0AAF0C764_9GAMM</name>
<proteinExistence type="predicted"/>
<dbReference type="Proteomes" id="UP000032352">
    <property type="component" value="Chromosome"/>
</dbReference>
<accession>A0AAF0C764</accession>
<dbReference type="KEGG" id="tvd:SG34_015425"/>
<feature type="coiled-coil region" evidence="1">
    <location>
        <begin position="222"/>
        <end position="249"/>
    </location>
</feature>
<protein>
    <submittedName>
        <fullName evidence="2">DUF349 domain-containing protein</fullName>
    </submittedName>
</protein>
<dbReference type="InterPro" id="IPR007139">
    <property type="entry name" value="DUF349"/>
</dbReference>
<gene>
    <name evidence="2" type="ORF">SG34_015425</name>
</gene>
<organism evidence="2 3">
    <name type="scientific">Thalassomonas viridans</name>
    <dbReference type="NCBI Taxonomy" id="137584"/>
    <lineage>
        <taxon>Bacteria</taxon>
        <taxon>Pseudomonadati</taxon>
        <taxon>Pseudomonadota</taxon>
        <taxon>Gammaproteobacteria</taxon>
        <taxon>Alteromonadales</taxon>
        <taxon>Colwelliaceae</taxon>
        <taxon>Thalassomonas</taxon>
    </lineage>
</organism>
<reference evidence="2 3" key="2">
    <citation type="journal article" date="2022" name="Mar. Drugs">
        <title>Bioassay-Guided Fractionation Leads to the Detection of Cholic Acid Generated by the Rare Thalassomonas sp.</title>
        <authorList>
            <person name="Pheiffer F."/>
            <person name="Schneider Y.K."/>
            <person name="Hansen E.H."/>
            <person name="Andersen J.H."/>
            <person name="Isaksson J."/>
            <person name="Busche T."/>
            <person name="R C."/>
            <person name="Kalinowski J."/>
            <person name="Zyl L.V."/>
            <person name="Trindade M."/>
        </authorList>
    </citation>
    <scope>NUCLEOTIDE SEQUENCE [LARGE SCALE GENOMIC DNA]</scope>
    <source>
        <strain evidence="2 3">XOM25</strain>
    </source>
</reference>
<dbReference type="EMBL" id="CP059733">
    <property type="protein sequence ID" value="WDE02835.1"/>
    <property type="molecule type" value="Genomic_DNA"/>
</dbReference>
<keyword evidence="3" id="KW-1185">Reference proteome</keyword>
<dbReference type="AlphaFoldDB" id="A0AAF0C764"/>
<sequence length="937" mass="107245">MIFSKLFKANKARWQHKDSTIRITAISEDLTAENSQDREVLLQLLNEDDNELVRRAALIKLADFELWLKTSQNNSNGKVKEFARQQISLMLQDQHELKLTSETKVAFLKEQATVAMLEPWLHKESDAGLIIELYKKINKPQLMQQLFVQKQDPQVQLFFVEQTGEVTVLEKFLKKAVNDEVSQLITDKINQITELAQKPGKVKKQVQLLLSKLLALKDVTDYEQVLSKREQLQTEWQAAQEDLLCLTDEEQAGFTEKYQSIGKQLVKLFAPKEEAYQQSLIEKELQKNKQIAKDSFDRELNDLSQALTTAVFENTTLDENAFGNKLAALSEKIAASILNEQEIAAYQQTIRQQQAKLSKLPVIAQSVSDATHLISRISQLALPQTIEELNERQPIFDAWLQEWKTTEKQADGVLPESIKAAYQELSQHWRTGLKPLQQEQQGLFRQVQKKMPELKRLLASGKYKASFGVFKRIKGNFERLSASQQHRLQRDFDQVSEKIAELSDWEHYIATPRKQQLLDEVKQLIEQPIDNPNELAAKIKQYRKVWNSLGHADEDVDKTLNHDFNQAVEQAFAPCRLYFAEQESLREQNLAKRLEIIEQAKALSAELEKTPVDFKHLDAGLNKLNHQWQGTGEVDRAKYKGLLHDYNQALQPLKSAIRDFHQDNIAQKNVLIEKARAQLTATEEGADITDAIEQVKAIQAKWRNVGYAGPREENKLWQRFRAVNDELFKKRDLLKNEQQQAQSAQQAEFESQLQGLATQFGQARELAEFSAIRQQTQELLEQVIATKPVIKAVANAIEAQIKGIDEAIEKHKSEKEKQIWLTLFNALTEIASDKITSADELSGLSAFWQKKVQEVLAATEVVDRKEKTLELEILAGVESPAELAQDRMQAQVRLMQEQMSSGGSVDLQQSFINWLQLGRLTSQDLALLDRLKGIYCQ</sequence>
<dbReference type="RefSeq" id="WP_053046893.1">
    <property type="nucleotide sequence ID" value="NZ_CP059733.1"/>
</dbReference>